<dbReference type="EMBL" id="AY958085">
    <property type="protein sequence ID" value="AAX45780.1"/>
    <property type="molecule type" value="Genomic_DNA"/>
</dbReference>
<keyword evidence="1" id="KW-0934">Plastid</keyword>
<reference evidence="1" key="1">
    <citation type="journal article" date="2002" name="J. Phycol.">
        <title>Phylogenetic relationships among streptophytes as inferred from chloroplast small and large subunit rRNA gene sequences.</title>
        <authorList>
            <person name="Turmel M."/>
            <person name="Ehara M."/>
            <person name="Otis C."/>
            <person name="Lemieux C."/>
        </authorList>
    </citation>
    <scope>NUCLEOTIDE SEQUENCE</scope>
</reference>
<evidence type="ECO:0000313" key="1">
    <source>
        <dbReference type="EMBL" id="AAX45780.1"/>
    </source>
</evidence>
<geneLocation type="chloroplast" evidence="1"/>
<proteinExistence type="predicted"/>
<protein>
    <submittedName>
        <fullName evidence="1">Uncharacterized protein orf115a</fullName>
    </submittedName>
</protein>
<gene>
    <name evidence="1" type="primary">orf115a</name>
</gene>
<name>Q32S11_STAPU</name>
<keyword evidence="1" id="KW-0150">Chloroplast</keyword>
<organism evidence="1">
    <name type="scientific">Staurastrum punctulatum</name>
    <name type="common">Green alga</name>
    <name type="synonym">Cosmoastrum punctulatum</name>
    <dbReference type="NCBI Taxonomy" id="102822"/>
    <lineage>
        <taxon>Eukaryota</taxon>
        <taxon>Viridiplantae</taxon>
        <taxon>Streptophyta</taxon>
        <taxon>Zygnematophyceae</taxon>
        <taxon>Zygnematophycidae</taxon>
        <taxon>Desmidiales</taxon>
        <taxon>Desmidiaceae</taxon>
        <taxon>Staurastrum</taxon>
    </lineage>
</organism>
<dbReference type="GeneID" id="4108668"/>
<accession>Q32S11</accession>
<reference evidence="1" key="2">
    <citation type="journal article" date="2005" name="BMC Biol.">
        <title>The complete chloroplast DNA sequences of the charophycean green algae Staurastrum and Zygnema reveal that the chloroplast genome underwent extensive changes during the evolution of the Zygnematales.</title>
        <authorList>
            <person name="Turmel M."/>
            <person name="Otis C."/>
            <person name="Lemieux C."/>
        </authorList>
    </citation>
    <scope>NUCLEOTIDE SEQUENCE</scope>
</reference>
<dbReference type="AlphaFoldDB" id="Q32S11"/>
<sequence>MSFISTDDDLELLRSIVRRVIEPMPYLQTGFWIDGPAGKSGILAFRIEMRGNLAAEISFKNCTLLTNAHLKGKSLSTASDVDTLMPEAVRLFKTILRRDRVPYDWKNEMVQNLSF</sequence>
<dbReference type="RefSeq" id="YP_636365.1">
    <property type="nucleotide sequence ID" value="NC_008116.1"/>
</dbReference>